<protein>
    <recommendedName>
        <fullName evidence="8">Dynamin GTPase</fullName>
    </recommendedName>
</protein>
<dbReference type="InterPro" id="IPR027417">
    <property type="entry name" value="P-loop_NTPase"/>
</dbReference>
<dbReference type="Pfam" id="PF02212">
    <property type="entry name" value="GED"/>
    <property type="match status" value="1"/>
</dbReference>
<dbReference type="Pfam" id="PF01031">
    <property type="entry name" value="Dynamin_M"/>
    <property type="match status" value="1"/>
</dbReference>
<dbReference type="HOGENOM" id="CLU_008964_5_0_1"/>
<dbReference type="InterPro" id="IPR001401">
    <property type="entry name" value="Dynamin_GTPase"/>
</dbReference>
<dbReference type="SMART" id="SM00053">
    <property type="entry name" value="DYNc"/>
    <property type="match status" value="1"/>
</dbReference>
<reference evidence="7" key="2">
    <citation type="submission" date="2015-01" db="EMBL/GenBank/DDBJ databases">
        <title>Evolutionary Origins and Diversification of the Mycorrhizal Mutualists.</title>
        <authorList>
            <consortium name="DOE Joint Genome Institute"/>
            <consortium name="Mycorrhizal Genomics Consortium"/>
            <person name="Kohler A."/>
            <person name="Kuo A."/>
            <person name="Nagy L.G."/>
            <person name="Floudas D."/>
            <person name="Copeland A."/>
            <person name="Barry K.W."/>
            <person name="Cichocki N."/>
            <person name="Veneault-Fourrey C."/>
            <person name="LaButti K."/>
            <person name="Lindquist E.A."/>
            <person name="Lipzen A."/>
            <person name="Lundell T."/>
            <person name="Morin E."/>
            <person name="Murat C."/>
            <person name="Riley R."/>
            <person name="Ohm R."/>
            <person name="Sun H."/>
            <person name="Tunlid A."/>
            <person name="Henrissat B."/>
            <person name="Grigoriev I.V."/>
            <person name="Hibbett D.S."/>
            <person name="Martin F."/>
        </authorList>
    </citation>
    <scope>NUCLEOTIDE SEQUENCE [LARGE SCALE GENOMIC DNA]</scope>
    <source>
        <strain evidence="7">h7</strain>
    </source>
</reference>
<feature type="domain" description="Dynamin-type G" evidence="5">
    <location>
        <begin position="22"/>
        <end position="297"/>
    </location>
</feature>
<dbReference type="PRINTS" id="PR00195">
    <property type="entry name" value="DYNAMIN"/>
</dbReference>
<dbReference type="InterPro" id="IPR020850">
    <property type="entry name" value="GED_dom"/>
</dbReference>
<dbReference type="AlphaFoldDB" id="A0A0C3BSJ5"/>
<keyword evidence="7" id="KW-1185">Reference proteome</keyword>
<dbReference type="InterPro" id="IPR000375">
    <property type="entry name" value="Dynamin_stalk"/>
</dbReference>
<feature type="compositionally biased region" description="Low complexity" evidence="3">
    <location>
        <begin position="503"/>
        <end position="519"/>
    </location>
</feature>
<dbReference type="GO" id="GO:0048312">
    <property type="term" value="P:intracellular distribution of mitochondria"/>
    <property type="evidence" value="ECO:0007669"/>
    <property type="project" value="TreeGrafter"/>
</dbReference>
<dbReference type="Proteomes" id="UP000053424">
    <property type="component" value="Unassembled WGS sequence"/>
</dbReference>
<dbReference type="InterPro" id="IPR030381">
    <property type="entry name" value="G_DYNAMIN_dom"/>
</dbReference>
<dbReference type="OrthoDB" id="5061070at2759"/>
<dbReference type="GO" id="GO:0016559">
    <property type="term" value="P:peroxisome fission"/>
    <property type="evidence" value="ECO:0007669"/>
    <property type="project" value="TreeGrafter"/>
</dbReference>
<dbReference type="CDD" id="cd08771">
    <property type="entry name" value="DLP_1"/>
    <property type="match status" value="1"/>
</dbReference>
<dbReference type="EMBL" id="KN831785">
    <property type="protein sequence ID" value="KIM39620.1"/>
    <property type="molecule type" value="Genomic_DNA"/>
</dbReference>
<dbReference type="GO" id="GO:0016020">
    <property type="term" value="C:membrane"/>
    <property type="evidence" value="ECO:0007669"/>
    <property type="project" value="TreeGrafter"/>
</dbReference>
<evidence type="ECO:0000256" key="2">
    <source>
        <dbReference type="ARBA" id="ARBA00023134"/>
    </source>
</evidence>
<dbReference type="Gene3D" id="1.20.120.1240">
    <property type="entry name" value="Dynamin, middle domain"/>
    <property type="match status" value="2"/>
</dbReference>
<dbReference type="STRING" id="686832.A0A0C3BSJ5"/>
<gene>
    <name evidence="6" type="ORF">M413DRAFT_447097</name>
</gene>
<feature type="domain" description="GED" evidence="4">
    <location>
        <begin position="756"/>
        <end position="847"/>
    </location>
</feature>
<dbReference type="GO" id="GO:0005874">
    <property type="term" value="C:microtubule"/>
    <property type="evidence" value="ECO:0007669"/>
    <property type="project" value="TreeGrafter"/>
</dbReference>
<name>A0A0C3BSJ5_HEBCY</name>
<accession>A0A0C3BSJ5</accession>
<dbReference type="GO" id="GO:0003924">
    <property type="term" value="F:GTPase activity"/>
    <property type="evidence" value="ECO:0007669"/>
    <property type="project" value="InterPro"/>
</dbReference>
<dbReference type="InterPro" id="IPR022812">
    <property type="entry name" value="Dynamin"/>
</dbReference>
<sequence>MDHELIKLVNKLQDTFNNLGGELDMPQLVVVGSQSSGKSSVLETIVGRDFLPRGQGIVTRRPLVLQLINTPEPTDSSPNSYREWGQFLHIDKKFTGFNEIRKEIEQETFRVAGQNKGVSKLPISLRIYSPDVLDLTLVDLPGLTKIPVGDQPSDIERQIRNLVIDYISKPNSVILAVSPANVDLANSEALKLARSVDSQGRRTIGVLTKLDLMDAGTNALDILTGRVYPLKLGFIGIVNRSQQDINSEKSMADALESETEFFRDHPAYRNIAHKNGTKYLARTLNQVLINHIRDKLPDMKARLNTLMGQAQQELNSFGDSAIFGDKNQQGGLILRLMTQFARDFVSSIEGTKVDISTKELSGGARIYYIFNDVFGRALNSIDATHNLDNQDIRTAIRNSTGPRPSLFVPEMAFDLLVKPQIKLLEAPSLRCVELVYEELVKICHNCTSTELQRFPRLHAQLIEVVSELLRERLGPTSEYAQSLIEIQAAYINTNHPAFISGSATAAQQAHQPQRQQISQRPEPTEFVVGNGGSPEDDDENFSDDTNGPNGLFPPREGRTVSSTLHDRSRTTTSATTSSTSTTSSAIGINSVVKRSSSKTRTSQRASQGGHGTPRSSSAFGGQGGGHHQSMSTGSSPPGGSARETFLNYFFGQNGPGPIAGSSVDRTSGHTHLGHHPGSQQAGPGYAGVNAAEPTHIVPVGRDMSVGENTLMTSGLLAGKRGMDGNNAAYDMKSLGRHIEAVPGDGSQLTVREEMETQLIRSLISSYFNIVRQSIQDIIPKAIMHFLVNHTAQQVQNRLVASLYKPELFADMLNEDEALVAERTRVKALLDAYKEAFKTLSDVSLKPT</sequence>
<dbReference type="GO" id="GO:0008017">
    <property type="term" value="F:microtubule binding"/>
    <property type="evidence" value="ECO:0007669"/>
    <property type="project" value="TreeGrafter"/>
</dbReference>
<dbReference type="SMART" id="SM00302">
    <property type="entry name" value="GED"/>
    <property type="match status" value="1"/>
</dbReference>
<evidence type="ECO:0000313" key="6">
    <source>
        <dbReference type="EMBL" id="KIM39620.1"/>
    </source>
</evidence>
<dbReference type="PANTHER" id="PTHR11566">
    <property type="entry name" value="DYNAMIN"/>
    <property type="match status" value="1"/>
</dbReference>
<evidence type="ECO:0008006" key="8">
    <source>
        <dbReference type="Google" id="ProtNLM"/>
    </source>
</evidence>
<dbReference type="Pfam" id="PF00350">
    <property type="entry name" value="Dynamin_N"/>
    <property type="match status" value="1"/>
</dbReference>
<feature type="compositionally biased region" description="Low complexity" evidence="3">
    <location>
        <begin position="627"/>
        <end position="640"/>
    </location>
</feature>
<reference evidence="6 7" key="1">
    <citation type="submission" date="2014-04" db="EMBL/GenBank/DDBJ databases">
        <authorList>
            <consortium name="DOE Joint Genome Institute"/>
            <person name="Kuo A."/>
            <person name="Gay G."/>
            <person name="Dore J."/>
            <person name="Kohler A."/>
            <person name="Nagy L.G."/>
            <person name="Floudas D."/>
            <person name="Copeland A."/>
            <person name="Barry K.W."/>
            <person name="Cichocki N."/>
            <person name="Veneault-Fourrey C."/>
            <person name="LaButti K."/>
            <person name="Lindquist E.A."/>
            <person name="Lipzen A."/>
            <person name="Lundell T."/>
            <person name="Morin E."/>
            <person name="Murat C."/>
            <person name="Sun H."/>
            <person name="Tunlid A."/>
            <person name="Henrissat B."/>
            <person name="Grigoriev I.V."/>
            <person name="Hibbett D.S."/>
            <person name="Martin F."/>
            <person name="Nordberg H.P."/>
            <person name="Cantor M.N."/>
            <person name="Hua S.X."/>
        </authorList>
    </citation>
    <scope>NUCLEOTIDE SEQUENCE [LARGE SCALE GENOMIC DNA]</scope>
    <source>
        <strain evidence="7">h7</strain>
    </source>
</reference>
<proteinExistence type="predicted"/>
<dbReference type="SUPFAM" id="SSF52540">
    <property type="entry name" value="P-loop containing nucleoside triphosphate hydrolases"/>
    <property type="match status" value="1"/>
</dbReference>
<dbReference type="GO" id="GO:0005739">
    <property type="term" value="C:mitochondrion"/>
    <property type="evidence" value="ECO:0007669"/>
    <property type="project" value="TreeGrafter"/>
</dbReference>
<dbReference type="GO" id="GO:0005525">
    <property type="term" value="F:GTP binding"/>
    <property type="evidence" value="ECO:0007669"/>
    <property type="project" value="InterPro"/>
</dbReference>
<organism evidence="6 7">
    <name type="scientific">Hebeloma cylindrosporum</name>
    <dbReference type="NCBI Taxonomy" id="76867"/>
    <lineage>
        <taxon>Eukaryota</taxon>
        <taxon>Fungi</taxon>
        <taxon>Dikarya</taxon>
        <taxon>Basidiomycota</taxon>
        <taxon>Agaricomycotina</taxon>
        <taxon>Agaricomycetes</taxon>
        <taxon>Agaricomycetidae</taxon>
        <taxon>Agaricales</taxon>
        <taxon>Agaricineae</taxon>
        <taxon>Hymenogastraceae</taxon>
        <taxon>Hebeloma</taxon>
    </lineage>
</organism>
<dbReference type="PROSITE" id="PS51718">
    <property type="entry name" value="G_DYNAMIN_2"/>
    <property type="match status" value="1"/>
</dbReference>
<dbReference type="GO" id="GO:0005777">
    <property type="term" value="C:peroxisome"/>
    <property type="evidence" value="ECO:0007669"/>
    <property type="project" value="TreeGrafter"/>
</dbReference>
<evidence type="ECO:0000259" key="5">
    <source>
        <dbReference type="PROSITE" id="PS51718"/>
    </source>
</evidence>
<evidence type="ECO:0000313" key="7">
    <source>
        <dbReference type="Proteomes" id="UP000053424"/>
    </source>
</evidence>
<evidence type="ECO:0000256" key="3">
    <source>
        <dbReference type="SAM" id="MobiDB-lite"/>
    </source>
</evidence>
<dbReference type="Gene3D" id="3.40.50.300">
    <property type="entry name" value="P-loop containing nucleotide triphosphate hydrolases"/>
    <property type="match status" value="1"/>
</dbReference>
<keyword evidence="2" id="KW-0342">GTP-binding</keyword>
<dbReference type="GO" id="GO:0000266">
    <property type="term" value="P:mitochondrial fission"/>
    <property type="evidence" value="ECO:0007669"/>
    <property type="project" value="TreeGrafter"/>
</dbReference>
<feature type="compositionally biased region" description="Low complexity" evidence="3">
    <location>
        <begin position="570"/>
        <end position="602"/>
    </location>
</feature>
<feature type="region of interest" description="Disordered" evidence="3">
    <location>
        <begin position="502"/>
        <end position="689"/>
    </location>
</feature>
<dbReference type="GO" id="GO:0006897">
    <property type="term" value="P:endocytosis"/>
    <property type="evidence" value="ECO:0007669"/>
    <property type="project" value="TreeGrafter"/>
</dbReference>
<dbReference type="InterPro" id="IPR045063">
    <property type="entry name" value="Dynamin_N"/>
</dbReference>
<dbReference type="PANTHER" id="PTHR11566:SF235">
    <property type="entry name" value="DYNAMIN-RELATED PROTEIN DNM1"/>
    <property type="match status" value="1"/>
</dbReference>
<keyword evidence="1" id="KW-0547">Nucleotide-binding</keyword>
<evidence type="ECO:0000259" key="4">
    <source>
        <dbReference type="PROSITE" id="PS51388"/>
    </source>
</evidence>
<dbReference type="InterPro" id="IPR003130">
    <property type="entry name" value="GED"/>
</dbReference>
<evidence type="ECO:0000256" key="1">
    <source>
        <dbReference type="ARBA" id="ARBA00022741"/>
    </source>
</evidence>
<dbReference type="PROSITE" id="PS51388">
    <property type="entry name" value="GED"/>
    <property type="match status" value="1"/>
</dbReference>
<dbReference type="FunFam" id="3.40.50.300:FF:000383">
    <property type="entry name" value="Dynamin-like gtpase dnm1"/>
    <property type="match status" value="1"/>
</dbReference>